<protein>
    <submittedName>
        <fullName evidence="5">Peptidase S8</fullName>
    </submittedName>
</protein>
<proteinExistence type="predicted"/>
<evidence type="ECO:0000313" key="5">
    <source>
        <dbReference type="EMBL" id="NEZ55231.1"/>
    </source>
</evidence>
<dbReference type="PROSITE" id="PS00138">
    <property type="entry name" value="SUBTILASE_SER"/>
    <property type="match status" value="1"/>
</dbReference>
<dbReference type="AlphaFoldDB" id="A0A6M0RHX6"/>
<evidence type="ECO:0000256" key="3">
    <source>
        <dbReference type="ARBA" id="ARBA00022825"/>
    </source>
</evidence>
<feature type="non-terminal residue" evidence="5">
    <location>
        <position position="1"/>
    </location>
</feature>
<dbReference type="EMBL" id="QXHD01000004">
    <property type="protein sequence ID" value="NEZ55231.1"/>
    <property type="molecule type" value="Genomic_DNA"/>
</dbReference>
<name>A0A6M0RHX6_9CYAN</name>
<dbReference type="Proteomes" id="UP000481033">
    <property type="component" value="Unassembled WGS sequence"/>
</dbReference>
<dbReference type="SUPFAM" id="SSF52743">
    <property type="entry name" value="Subtilisin-like"/>
    <property type="match status" value="1"/>
</dbReference>
<comment type="caution">
    <text evidence="5">The sequence shown here is derived from an EMBL/GenBank/DDBJ whole genome shotgun (WGS) entry which is preliminary data.</text>
</comment>
<keyword evidence="1" id="KW-0645">Protease</keyword>
<dbReference type="InterPro" id="IPR036852">
    <property type="entry name" value="Peptidase_S8/S53_dom_sf"/>
</dbReference>
<evidence type="ECO:0000259" key="4">
    <source>
        <dbReference type="Pfam" id="PF00082"/>
    </source>
</evidence>
<dbReference type="InterPro" id="IPR023828">
    <property type="entry name" value="Peptidase_S8_Ser-AS"/>
</dbReference>
<evidence type="ECO:0000313" key="6">
    <source>
        <dbReference type="Proteomes" id="UP000481033"/>
    </source>
</evidence>
<dbReference type="GO" id="GO:0004252">
    <property type="term" value="F:serine-type endopeptidase activity"/>
    <property type="evidence" value="ECO:0007669"/>
    <property type="project" value="InterPro"/>
</dbReference>
<organism evidence="5 6">
    <name type="scientific">Adonisia turfae CCMR0081</name>
    <dbReference type="NCBI Taxonomy" id="2292702"/>
    <lineage>
        <taxon>Bacteria</taxon>
        <taxon>Bacillati</taxon>
        <taxon>Cyanobacteriota</taxon>
        <taxon>Adonisia</taxon>
        <taxon>Adonisia turfae</taxon>
    </lineage>
</organism>
<sequence>VVAPGGETNREQAGGILTVGGTWVPGFWQGMEPPQTSWGLTLDPLGQYVQVQGTSFSAPVVSGVLALMRSVNGAQQLNRDELGAILGQTANYGPLALSQADQNRYRLQAAAGFGTAVDFPFVRPSGISGPVEAIAPEVYFFGQGLVDAVEAVEAVMEVVEKKG</sequence>
<dbReference type="InterPro" id="IPR000209">
    <property type="entry name" value="Peptidase_S8/S53_dom"/>
</dbReference>
<keyword evidence="2" id="KW-0378">Hydrolase</keyword>
<gene>
    <name evidence="5" type="ORF">DXZ20_05975</name>
</gene>
<keyword evidence="6" id="KW-1185">Reference proteome</keyword>
<evidence type="ECO:0000256" key="2">
    <source>
        <dbReference type="ARBA" id="ARBA00022801"/>
    </source>
</evidence>
<dbReference type="Pfam" id="PF00082">
    <property type="entry name" value="Peptidase_S8"/>
    <property type="match status" value="1"/>
</dbReference>
<dbReference type="RefSeq" id="WP_163697012.1">
    <property type="nucleotide sequence ID" value="NZ_QXHD01000004.1"/>
</dbReference>
<dbReference type="Gene3D" id="3.40.50.200">
    <property type="entry name" value="Peptidase S8/S53 domain"/>
    <property type="match status" value="1"/>
</dbReference>
<accession>A0A6M0RHX6</accession>
<feature type="domain" description="Peptidase S8/S53" evidence="4">
    <location>
        <begin position="1"/>
        <end position="100"/>
    </location>
</feature>
<keyword evidence="3" id="KW-0720">Serine protease</keyword>
<evidence type="ECO:0000256" key="1">
    <source>
        <dbReference type="ARBA" id="ARBA00022670"/>
    </source>
</evidence>
<dbReference type="GO" id="GO:0006508">
    <property type="term" value="P:proteolysis"/>
    <property type="evidence" value="ECO:0007669"/>
    <property type="project" value="UniProtKB-KW"/>
</dbReference>
<reference evidence="5 6" key="1">
    <citation type="journal article" date="2020" name="Microb. Ecol.">
        <title>Ecogenomics of the Marine Benthic Filamentous Cyanobacterium Adonisia.</title>
        <authorList>
            <person name="Walter J.M."/>
            <person name="Coutinho F.H."/>
            <person name="Leomil L."/>
            <person name="Hargreaves P.I."/>
            <person name="Campeao M.E."/>
            <person name="Vieira V.V."/>
            <person name="Silva B.S."/>
            <person name="Fistarol G.O."/>
            <person name="Salomon P.S."/>
            <person name="Sawabe T."/>
            <person name="Mino S."/>
            <person name="Hosokawa M."/>
            <person name="Miyashita H."/>
            <person name="Maruyama F."/>
            <person name="van Verk M.C."/>
            <person name="Dutilh B.E."/>
            <person name="Thompson C.C."/>
            <person name="Thompson F.L."/>
        </authorList>
    </citation>
    <scope>NUCLEOTIDE SEQUENCE [LARGE SCALE GENOMIC DNA]</scope>
    <source>
        <strain evidence="5 6">CCMR0081</strain>
    </source>
</reference>